<feature type="transmembrane region" description="Helical" evidence="6">
    <location>
        <begin position="42"/>
        <end position="66"/>
    </location>
</feature>
<keyword evidence="2 6" id="KW-0812">Transmembrane</keyword>
<feature type="region of interest" description="Disordered" evidence="5">
    <location>
        <begin position="418"/>
        <end position="450"/>
    </location>
</feature>
<feature type="transmembrane region" description="Helical" evidence="6">
    <location>
        <begin position="104"/>
        <end position="123"/>
    </location>
</feature>
<evidence type="ECO:0000313" key="9">
    <source>
        <dbReference type="EMBL" id="GGO04961.1"/>
    </source>
</evidence>
<evidence type="ECO:0000313" key="10">
    <source>
        <dbReference type="Proteomes" id="UP000602381"/>
    </source>
</evidence>
<evidence type="ECO:0000256" key="5">
    <source>
        <dbReference type="SAM" id="MobiDB-lite"/>
    </source>
</evidence>
<keyword evidence="10" id="KW-1185">Reference proteome</keyword>
<feature type="domain" description="DUF5935" evidence="8">
    <location>
        <begin position="5"/>
        <end position="188"/>
    </location>
</feature>
<dbReference type="InterPro" id="IPR045979">
    <property type="entry name" value="DUF5935"/>
</dbReference>
<feature type="transmembrane region" description="Helical" evidence="6">
    <location>
        <begin position="364"/>
        <end position="384"/>
    </location>
</feature>
<feature type="transmembrane region" description="Helical" evidence="6">
    <location>
        <begin position="333"/>
        <end position="352"/>
    </location>
</feature>
<evidence type="ECO:0000256" key="2">
    <source>
        <dbReference type="ARBA" id="ARBA00022692"/>
    </source>
</evidence>
<dbReference type="PANTHER" id="PTHR37422">
    <property type="entry name" value="TEICHURONIC ACID BIOSYNTHESIS PROTEIN TUAE"/>
    <property type="match status" value="1"/>
</dbReference>
<feature type="transmembrane region" description="Helical" evidence="6">
    <location>
        <begin position="390"/>
        <end position="410"/>
    </location>
</feature>
<dbReference type="PANTHER" id="PTHR37422:SF13">
    <property type="entry name" value="LIPOPOLYSACCHARIDE BIOSYNTHESIS PROTEIN PA4999-RELATED"/>
    <property type="match status" value="1"/>
</dbReference>
<proteinExistence type="predicted"/>
<sequence>MTLSSLFLLVCVLILVPLIFISPVVGLYSYHWISLLNPHRLVYGAAYTFPFAMVLAGLTIGSWLISAEQKKITLTPPVIILLIFALWVTFTSFFAQVPESVWTYWGRAEKTFLMTFITVILVTSRERIHALVWVLVLSVGVLGIRSGIPTILTAGSHHAYGPPQSFITDNNALALVLVMTLPMIRYLYLETQNKWIRYGLLGVFTLAIFAIIGTTSRGGFLGLVAVGTALVWKSRQRTTIFFLVIVFGAALAVFVPQKWVDRMETIENYEEDASAMGRLNAWTFGYRLARENPLTGGGFRPYLDSDLYMRLVPNASRPRSLHSIYFEVLADHGFIGLGIFLTLLLATWKAFARVRRLTKEKSDLMWANNLASMGQASLMGYMAAGAFQNLAYFDHIYTVIAISAVLLAYLQKQEAEEPAHQEFHESDKEKRFTRRPSIAGRRAKPSSQSS</sequence>
<evidence type="ECO:0000259" key="8">
    <source>
        <dbReference type="Pfam" id="PF19358"/>
    </source>
</evidence>
<gene>
    <name evidence="9" type="ORF">GCM10007972_01860</name>
</gene>
<keyword evidence="4 6" id="KW-0472">Membrane</keyword>
<accession>A0ABQ2L6A9</accession>
<feature type="transmembrane region" description="Helical" evidence="6">
    <location>
        <begin position="218"/>
        <end position="233"/>
    </location>
</feature>
<protein>
    <submittedName>
        <fullName evidence="9">O-antigen polymerase</fullName>
    </submittedName>
</protein>
<evidence type="ECO:0000256" key="4">
    <source>
        <dbReference type="ARBA" id="ARBA00023136"/>
    </source>
</evidence>
<dbReference type="Proteomes" id="UP000602381">
    <property type="component" value="Unassembled WGS sequence"/>
</dbReference>
<evidence type="ECO:0000259" key="7">
    <source>
        <dbReference type="Pfam" id="PF04932"/>
    </source>
</evidence>
<name>A0ABQ2L6A9_9PROT</name>
<feature type="domain" description="O-antigen ligase-related" evidence="7">
    <location>
        <begin position="204"/>
        <end position="341"/>
    </location>
</feature>
<feature type="transmembrane region" description="Helical" evidence="6">
    <location>
        <begin position="78"/>
        <end position="98"/>
    </location>
</feature>
<organism evidence="9 10">
    <name type="scientific">Iodidimonas muriae</name>
    <dbReference type="NCBI Taxonomy" id="261467"/>
    <lineage>
        <taxon>Bacteria</taxon>
        <taxon>Pseudomonadati</taxon>
        <taxon>Pseudomonadota</taxon>
        <taxon>Alphaproteobacteria</taxon>
        <taxon>Iodidimonadales</taxon>
        <taxon>Iodidimonadaceae</taxon>
        <taxon>Iodidimonas</taxon>
    </lineage>
</organism>
<reference evidence="10" key="1">
    <citation type="journal article" date="2019" name="Int. J. Syst. Evol. Microbiol.">
        <title>The Global Catalogue of Microorganisms (GCM) 10K type strain sequencing project: providing services to taxonomists for standard genome sequencing and annotation.</title>
        <authorList>
            <consortium name="The Broad Institute Genomics Platform"/>
            <consortium name="The Broad Institute Genome Sequencing Center for Infectious Disease"/>
            <person name="Wu L."/>
            <person name="Ma J."/>
        </authorList>
    </citation>
    <scope>NUCLEOTIDE SEQUENCE [LARGE SCALE GENOMIC DNA]</scope>
    <source>
        <strain evidence="10">JCM 17843</strain>
    </source>
</reference>
<dbReference type="InterPro" id="IPR051533">
    <property type="entry name" value="WaaL-like"/>
</dbReference>
<comment type="subcellular location">
    <subcellularLocation>
        <location evidence="1">Membrane</location>
        <topology evidence="1">Multi-pass membrane protein</topology>
    </subcellularLocation>
</comment>
<dbReference type="InterPro" id="IPR017528">
    <property type="entry name" value="CHP03097O-antigen_lig-rel"/>
</dbReference>
<feature type="transmembrane region" description="Helical" evidence="6">
    <location>
        <begin position="172"/>
        <end position="188"/>
    </location>
</feature>
<feature type="compositionally biased region" description="Basic and acidic residues" evidence="5">
    <location>
        <begin position="418"/>
        <end position="430"/>
    </location>
</feature>
<dbReference type="Pfam" id="PF19358">
    <property type="entry name" value="DUF5935"/>
    <property type="match status" value="1"/>
</dbReference>
<dbReference type="NCBIfam" id="TIGR03097">
    <property type="entry name" value="PEP_O_lig_1"/>
    <property type="match status" value="1"/>
</dbReference>
<dbReference type="RefSeq" id="WP_150004684.1">
    <property type="nucleotide sequence ID" value="NZ_BMOV01000001.1"/>
</dbReference>
<evidence type="ECO:0000256" key="1">
    <source>
        <dbReference type="ARBA" id="ARBA00004141"/>
    </source>
</evidence>
<dbReference type="Pfam" id="PF04932">
    <property type="entry name" value="Wzy_C"/>
    <property type="match status" value="1"/>
</dbReference>
<evidence type="ECO:0000256" key="3">
    <source>
        <dbReference type="ARBA" id="ARBA00022989"/>
    </source>
</evidence>
<dbReference type="InterPro" id="IPR007016">
    <property type="entry name" value="O-antigen_ligase-rel_domated"/>
</dbReference>
<feature type="transmembrane region" description="Helical" evidence="6">
    <location>
        <begin position="7"/>
        <end position="30"/>
    </location>
</feature>
<evidence type="ECO:0000256" key="6">
    <source>
        <dbReference type="SAM" id="Phobius"/>
    </source>
</evidence>
<feature type="transmembrane region" description="Helical" evidence="6">
    <location>
        <begin position="240"/>
        <end position="259"/>
    </location>
</feature>
<feature type="transmembrane region" description="Helical" evidence="6">
    <location>
        <begin position="130"/>
        <end position="152"/>
    </location>
</feature>
<keyword evidence="3 6" id="KW-1133">Transmembrane helix</keyword>
<feature type="transmembrane region" description="Helical" evidence="6">
    <location>
        <begin position="195"/>
        <end position="212"/>
    </location>
</feature>
<dbReference type="EMBL" id="BMOV01000001">
    <property type="protein sequence ID" value="GGO04961.1"/>
    <property type="molecule type" value="Genomic_DNA"/>
</dbReference>
<comment type="caution">
    <text evidence="9">The sequence shown here is derived from an EMBL/GenBank/DDBJ whole genome shotgun (WGS) entry which is preliminary data.</text>
</comment>